<feature type="compositionally biased region" description="Polar residues" evidence="1">
    <location>
        <begin position="194"/>
        <end position="208"/>
    </location>
</feature>
<name>A0ABR4N1V2_9FUNG</name>
<feature type="region of interest" description="Disordered" evidence="1">
    <location>
        <begin position="269"/>
        <end position="353"/>
    </location>
</feature>
<feature type="compositionally biased region" description="Polar residues" evidence="1">
    <location>
        <begin position="218"/>
        <end position="248"/>
    </location>
</feature>
<comment type="caution">
    <text evidence="2">The sequence shown here is derived from an EMBL/GenBank/DDBJ whole genome shotgun (WGS) entry which is preliminary data.</text>
</comment>
<dbReference type="EMBL" id="JADGIZ020000045">
    <property type="protein sequence ID" value="KAL2913512.1"/>
    <property type="molecule type" value="Genomic_DNA"/>
</dbReference>
<feature type="region of interest" description="Disordered" evidence="1">
    <location>
        <begin position="1"/>
        <end position="36"/>
    </location>
</feature>
<keyword evidence="3" id="KW-1185">Reference proteome</keyword>
<feature type="compositionally biased region" description="Low complexity" evidence="1">
    <location>
        <begin position="65"/>
        <end position="88"/>
    </location>
</feature>
<dbReference type="SMART" id="SM00368">
    <property type="entry name" value="LRR_RI"/>
    <property type="match status" value="8"/>
</dbReference>
<dbReference type="Gene3D" id="3.80.10.10">
    <property type="entry name" value="Ribonuclease Inhibitor"/>
    <property type="match status" value="3"/>
</dbReference>
<dbReference type="InterPro" id="IPR052394">
    <property type="entry name" value="LRR-containing"/>
</dbReference>
<accession>A0ABR4N1V2</accession>
<dbReference type="Proteomes" id="UP001527925">
    <property type="component" value="Unassembled WGS sequence"/>
</dbReference>
<reference evidence="2 3" key="1">
    <citation type="submission" date="2023-09" db="EMBL/GenBank/DDBJ databases">
        <title>Pangenome analysis of Batrachochytrium dendrobatidis and related Chytrids.</title>
        <authorList>
            <person name="Yacoub M.N."/>
            <person name="Stajich J.E."/>
            <person name="James T.Y."/>
        </authorList>
    </citation>
    <scope>NUCLEOTIDE SEQUENCE [LARGE SCALE GENOMIC DNA]</scope>
    <source>
        <strain evidence="2 3">JEL0888</strain>
    </source>
</reference>
<evidence type="ECO:0000313" key="3">
    <source>
        <dbReference type="Proteomes" id="UP001527925"/>
    </source>
</evidence>
<evidence type="ECO:0000256" key="1">
    <source>
        <dbReference type="SAM" id="MobiDB-lite"/>
    </source>
</evidence>
<proteinExistence type="predicted"/>
<feature type="compositionally biased region" description="Polar residues" evidence="1">
    <location>
        <begin position="270"/>
        <end position="280"/>
    </location>
</feature>
<sequence>MRPAGGADAAPDDSVDGRQFEYEDEDDDYDIEDLEEDPDWVRDKLIAMGFDVSVALAAVHEAMRQQQQEELETQQPQQPQLAQQQPTPSDADDQQPVSLLESALFVAFLSSLEDPEEPRSVRFQAPTLPTRSTPMHRTLRPTRGIMREPATFPEANKFKALFKKEWFDKAVGSLGLGSSKKNTPSSNAGGGSGFTSLFSKSPPTTGSPGTLKREPVRSGSTHSFSDHQSATIAHSTSTAGQHAEQVTSPPAKRRVRFQFPDITIPHESAATATFQPSGSTPGVAVVGPPGDDAGALGAATERPDAAQQASPSASASEAPVQTAVSQAPSEDGQTSTSQEAVQTRRSAPAVVVRQPTEFTPSELHNYYMQLLQTDDRSPVPSLANLLREGVERNAFPKAIDLSGVMITASNAPPLAELLTIDFGLESINLENCALTDELLKMLLQSLLCLTSLSWVSLANNSKIQAQGVKYIAVFLKKSKSIRHMDISGIPLDSQGVQYINHALSAESERGFRQSALESLKMDGVKLKSSHLEILYKGIRRSRLMYLSMRHNALTSSAGKHLGRILQHKDSPPPAAGDPSDDQPKIPANSCLMLLDLRDNHIGPGVADLADVLTNNRSLEKLSLRANRIDGAGFVAVATSLLRNTKIKTLDMSGNRIFTPGDLAPLESLRQLILNSSTLTSLLLSNTNMSTEDAIALAEVLPLSKVIQKLDFSYNIIGAAGVMSLAAIMNTCPRITKMEVFPMLTTLSDELNEASARSAAHFDTTTAAAAAAAPAAAAAAAEL</sequence>
<protein>
    <recommendedName>
        <fullName evidence="4">RNI-like protein</fullName>
    </recommendedName>
</protein>
<feature type="compositionally biased region" description="Polar residues" evidence="1">
    <location>
        <begin position="322"/>
        <end position="345"/>
    </location>
</feature>
<dbReference type="InterPro" id="IPR001611">
    <property type="entry name" value="Leu-rich_rpt"/>
</dbReference>
<feature type="compositionally biased region" description="Acidic residues" evidence="1">
    <location>
        <begin position="22"/>
        <end position="36"/>
    </location>
</feature>
<feature type="region of interest" description="Disordered" evidence="1">
    <location>
        <begin position="174"/>
        <end position="253"/>
    </location>
</feature>
<feature type="region of interest" description="Disordered" evidence="1">
    <location>
        <begin position="62"/>
        <end position="96"/>
    </location>
</feature>
<dbReference type="PANTHER" id="PTHR24114:SF2">
    <property type="entry name" value="F-BOX DOMAIN-CONTAINING PROTEIN-RELATED"/>
    <property type="match status" value="1"/>
</dbReference>
<dbReference type="PANTHER" id="PTHR24114">
    <property type="entry name" value="LEUCINE RICH REPEAT FAMILY PROTEIN"/>
    <property type="match status" value="1"/>
</dbReference>
<evidence type="ECO:0000313" key="2">
    <source>
        <dbReference type="EMBL" id="KAL2913512.1"/>
    </source>
</evidence>
<dbReference type="Pfam" id="PF13516">
    <property type="entry name" value="LRR_6"/>
    <property type="match status" value="2"/>
</dbReference>
<dbReference type="InterPro" id="IPR032675">
    <property type="entry name" value="LRR_dom_sf"/>
</dbReference>
<gene>
    <name evidence="2" type="ORF">HK105_206972</name>
</gene>
<organism evidence="2 3">
    <name type="scientific">Polyrhizophydium stewartii</name>
    <dbReference type="NCBI Taxonomy" id="2732419"/>
    <lineage>
        <taxon>Eukaryota</taxon>
        <taxon>Fungi</taxon>
        <taxon>Fungi incertae sedis</taxon>
        <taxon>Chytridiomycota</taxon>
        <taxon>Chytridiomycota incertae sedis</taxon>
        <taxon>Chytridiomycetes</taxon>
        <taxon>Rhizophydiales</taxon>
        <taxon>Rhizophydiales incertae sedis</taxon>
        <taxon>Polyrhizophydium</taxon>
    </lineage>
</organism>
<feature type="compositionally biased region" description="Low complexity" evidence="1">
    <location>
        <begin position="287"/>
        <end position="319"/>
    </location>
</feature>
<evidence type="ECO:0008006" key="4">
    <source>
        <dbReference type="Google" id="ProtNLM"/>
    </source>
</evidence>
<dbReference type="SUPFAM" id="SSF52047">
    <property type="entry name" value="RNI-like"/>
    <property type="match status" value="1"/>
</dbReference>